<dbReference type="RefSeq" id="WP_193348739.1">
    <property type="nucleotide sequence ID" value="NZ_CBCSIP010000048.1"/>
</dbReference>
<feature type="transmembrane region" description="Helical" evidence="1">
    <location>
        <begin position="99"/>
        <end position="117"/>
    </location>
</feature>
<accession>A0ABR9PN69</accession>
<feature type="transmembrane region" description="Helical" evidence="1">
    <location>
        <begin position="15"/>
        <end position="32"/>
    </location>
</feature>
<feature type="transmembrane region" description="Helical" evidence="1">
    <location>
        <begin position="73"/>
        <end position="93"/>
    </location>
</feature>
<organism evidence="2 3">
    <name type="scientific">Corallococcus soli</name>
    <dbReference type="NCBI Taxonomy" id="2710757"/>
    <lineage>
        <taxon>Bacteria</taxon>
        <taxon>Pseudomonadati</taxon>
        <taxon>Myxococcota</taxon>
        <taxon>Myxococcia</taxon>
        <taxon>Myxococcales</taxon>
        <taxon>Cystobacterineae</taxon>
        <taxon>Myxococcaceae</taxon>
        <taxon>Corallococcus</taxon>
    </lineage>
</organism>
<keyword evidence="3" id="KW-1185">Reference proteome</keyword>
<name>A0ABR9PN69_9BACT</name>
<gene>
    <name evidence="2" type="ORF">G4177_14440</name>
</gene>
<protein>
    <submittedName>
        <fullName evidence="2">Uncharacterized protein</fullName>
    </submittedName>
</protein>
<keyword evidence="1" id="KW-0812">Transmembrane</keyword>
<keyword evidence="1" id="KW-0472">Membrane</keyword>
<comment type="caution">
    <text evidence="2">The sequence shown here is derived from an EMBL/GenBank/DDBJ whole genome shotgun (WGS) entry which is preliminary data.</text>
</comment>
<dbReference type="Proteomes" id="UP001516472">
    <property type="component" value="Unassembled WGS sequence"/>
</dbReference>
<sequence length="126" mass="14152">MRALLLPWGNVKTRFLALVLVTLAGFSVGVWTDHLTGGVELEPGLVLLSLMFSPVMVPFAGRGLVLEQEQLRLFFVISGLLFWPVYALLASRWMKNGRIWMIWALVGWCALGFFQVVHKFEAAMSV</sequence>
<evidence type="ECO:0000313" key="3">
    <source>
        <dbReference type="Proteomes" id="UP001516472"/>
    </source>
</evidence>
<reference evidence="2 3" key="1">
    <citation type="submission" date="2020-02" db="EMBL/GenBank/DDBJ databases">
        <authorList>
            <person name="Babadi Z.K."/>
            <person name="Risdian C."/>
            <person name="Ebrahimipour G.H."/>
            <person name="Wink J."/>
        </authorList>
    </citation>
    <scope>NUCLEOTIDE SEQUENCE [LARGE SCALE GENOMIC DNA]</scope>
    <source>
        <strain evidence="2 3">ZKHCc1 1396</strain>
    </source>
</reference>
<dbReference type="EMBL" id="JAAIYO010000003">
    <property type="protein sequence ID" value="MBE4749363.1"/>
    <property type="molecule type" value="Genomic_DNA"/>
</dbReference>
<feature type="transmembrane region" description="Helical" evidence="1">
    <location>
        <begin position="44"/>
        <end position="61"/>
    </location>
</feature>
<evidence type="ECO:0000313" key="2">
    <source>
        <dbReference type="EMBL" id="MBE4749363.1"/>
    </source>
</evidence>
<keyword evidence="1" id="KW-1133">Transmembrane helix</keyword>
<proteinExistence type="predicted"/>
<evidence type="ECO:0000256" key="1">
    <source>
        <dbReference type="SAM" id="Phobius"/>
    </source>
</evidence>